<proteinExistence type="predicted"/>
<evidence type="ECO:0000313" key="1">
    <source>
        <dbReference type="EMBL" id="GLQ02852.1"/>
    </source>
</evidence>
<protein>
    <recommendedName>
        <fullName evidence="3">Lipoprotein</fullName>
    </recommendedName>
</protein>
<evidence type="ECO:0000313" key="2">
    <source>
        <dbReference type="Proteomes" id="UP001161408"/>
    </source>
</evidence>
<comment type="caution">
    <text evidence="1">The sequence shown here is derived from an EMBL/GenBank/DDBJ whole genome shotgun (WGS) entry which is preliminary data.</text>
</comment>
<dbReference type="PROSITE" id="PS51257">
    <property type="entry name" value="PROKAR_LIPOPROTEIN"/>
    <property type="match status" value="1"/>
</dbReference>
<evidence type="ECO:0008006" key="3">
    <source>
        <dbReference type="Google" id="ProtNLM"/>
    </source>
</evidence>
<keyword evidence="2" id="KW-1185">Reference proteome</keyword>
<dbReference type="AlphaFoldDB" id="A0AA37W2L5"/>
<organism evidence="1 2">
    <name type="scientific">Pseudoalteromonas tetraodonis GFC</name>
    <dbReference type="NCBI Taxonomy" id="1315271"/>
    <lineage>
        <taxon>Bacteria</taxon>
        <taxon>Pseudomonadati</taxon>
        <taxon>Pseudomonadota</taxon>
        <taxon>Gammaproteobacteria</taxon>
        <taxon>Alteromonadales</taxon>
        <taxon>Pseudoalteromonadaceae</taxon>
        <taxon>Pseudoalteromonas</taxon>
    </lineage>
</organism>
<dbReference type="RefSeq" id="WP_013464848.1">
    <property type="nucleotide sequence ID" value="NZ_BJXY01000001.1"/>
</dbReference>
<accession>A0AA37W2L5</accession>
<dbReference type="Proteomes" id="UP001161408">
    <property type="component" value="Unassembled WGS sequence"/>
</dbReference>
<name>A0AA37W2L5_9GAMM</name>
<sequence>MRILLIIIFSNVLSGCTVMGIFLDETARSKLNINSTNSFVKDKDSFSFSKLGYETDKAIIEFIKEDNGVIKKCRQVTKVLKECVEVDKSTLHSNESKPIKTDDEIISVGL</sequence>
<reference evidence="1" key="1">
    <citation type="journal article" date="2014" name="Int. J. Syst. Evol. Microbiol.">
        <title>Complete genome sequence of Corynebacterium casei LMG S-19264T (=DSM 44701T), isolated from a smear-ripened cheese.</title>
        <authorList>
            <consortium name="US DOE Joint Genome Institute (JGI-PGF)"/>
            <person name="Walter F."/>
            <person name="Albersmeier A."/>
            <person name="Kalinowski J."/>
            <person name="Ruckert C."/>
        </authorList>
    </citation>
    <scope>NUCLEOTIDE SEQUENCE</scope>
    <source>
        <strain evidence="1">NBRC 103034</strain>
    </source>
</reference>
<reference evidence="1" key="2">
    <citation type="submission" date="2023-01" db="EMBL/GenBank/DDBJ databases">
        <title>Draft genome sequence of Pseudoalteromonas tetraodonis strain NBRC 103034.</title>
        <authorList>
            <person name="Sun Q."/>
            <person name="Mori K."/>
        </authorList>
    </citation>
    <scope>NUCLEOTIDE SEQUENCE</scope>
    <source>
        <strain evidence="1">NBRC 103034</strain>
    </source>
</reference>
<dbReference type="EMBL" id="BSNE01000012">
    <property type="protein sequence ID" value="GLQ02852.1"/>
    <property type="molecule type" value="Genomic_DNA"/>
</dbReference>
<gene>
    <name evidence="1" type="ORF">GCM10007914_17330</name>
</gene>